<feature type="active site" description="Proton donor" evidence="12">
    <location>
        <position position="276"/>
    </location>
</feature>
<accession>A0AAN8N3R2</accession>
<feature type="binding site" evidence="13">
    <location>
        <position position="449"/>
    </location>
    <ligand>
        <name>substrate</name>
    </ligand>
</feature>
<dbReference type="PROSITE" id="PS51164">
    <property type="entry name" value="CBM1_2"/>
    <property type="match status" value="1"/>
</dbReference>
<dbReference type="InterPro" id="IPR000254">
    <property type="entry name" value="CBD"/>
</dbReference>
<feature type="domain" description="CBM1" evidence="17">
    <location>
        <begin position="18"/>
        <end position="54"/>
    </location>
</feature>
<feature type="binding site" evidence="13">
    <location>
        <position position="321"/>
    </location>
    <ligand>
        <name>substrate</name>
    </ligand>
</feature>
<dbReference type="PIRSF" id="PIRSF001100">
    <property type="entry name" value="Beta_cellobiohydrolase"/>
    <property type="match status" value="1"/>
</dbReference>
<protein>
    <recommendedName>
        <fullName evidence="15">Glucanase</fullName>
        <ecNumber evidence="15">3.2.1.-</ecNumber>
    </recommendedName>
</protein>
<dbReference type="GO" id="GO:0030245">
    <property type="term" value="P:cellulose catabolic process"/>
    <property type="evidence" value="ECO:0007669"/>
    <property type="project" value="UniProtKB-KW"/>
</dbReference>
<keyword evidence="9 15" id="KW-0119">Carbohydrate metabolism</keyword>
<evidence type="ECO:0000256" key="12">
    <source>
        <dbReference type="PIRSR" id="PIRSR001100-1"/>
    </source>
</evidence>
<dbReference type="SUPFAM" id="SSF51989">
    <property type="entry name" value="Glycosyl hydrolases family 6, cellulases"/>
    <property type="match status" value="1"/>
</dbReference>
<gene>
    <name evidence="18" type="ORF">TWF506_003292</name>
</gene>
<evidence type="ECO:0000259" key="17">
    <source>
        <dbReference type="PROSITE" id="PS51164"/>
    </source>
</evidence>
<feature type="binding site" evidence="13">
    <location>
        <position position="421"/>
    </location>
    <ligand>
        <name>substrate</name>
    </ligand>
</feature>
<dbReference type="FunFam" id="3.20.20.40:FF:000001">
    <property type="entry name" value="Glucanase"/>
    <property type="match status" value="1"/>
</dbReference>
<evidence type="ECO:0000256" key="6">
    <source>
        <dbReference type="ARBA" id="ARBA00023001"/>
    </source>
</evidence>
<feature type="compositionally biased region" description="Low complexity" evidence="16">
    <location>
        <begin position="61"/>
        <end position="129"/>
    </location>
</feature>
<keyword evidence="7" id="KW-0472">Membrane</keyword>
<keyword evidence="3 15" id="KW-0732">Signal</keyword>
<dbReference type="PROSITE" id="PS01346">
    <property type="entry name" value="CLAUDIN"/>
    <property type="match status" value="1"/>
</dbReference>
<feature type="binding site" evidence="13">
    <location>
        <position position="189"/>
    </location>
    <ligand>
        <name>substrate</name>
    </ligand>
</feature>
<dbReference type="InterPro" id="IPR017974">
    <property type="entry name" value="Claudin_CS"/>
</dbReference>
<reference evidence="18 19" key="1">
    <citation type="submission" date="2019-10" db="EMBL/GenBank/DDBJ databases">
        <authorList>
            <person name="Palmer J.M."/>
        </authorList>
    </citation>
    <scope>NUCLEOTIDE SEQUENCE [LARGE SCALE GENOMIC DNA]</scope>
    <source>
        <strain evidence="18 19">TWF506</strain>
    </source>
</reference>
<evidence type="ECO:0000256" key="10">
    <source>
        <dbReference type="ARBA" id="ARBA00023295"/>
    </source>
</evidence>
<feature type="region of interest" description="Disordered" evidence="16">
    <location>
        <begin position="60"/>
        <end position="140"/>
    </location>
</feature>
<evidence type="ECO:0000256" key="3">
    <source>
        <dbReference type="ARBA" id="ARBA00022729"/>
    </source>
</evidence>
<feature type="binding site" evidence="13">
    <location>
        <position position="453"/>
    </location>
    <ligand>
        <name>substrate</name>
    </ligand>
</feature>
<name>A0AAN8N3R2_9PEZI</name>
<dbReference type="GO" id="GO:0004553">
    <property type="term" value="F:hydrolase activity, hydrolyzing O-glycosyl compounds"/>
    <property type="evidence" value="ECO:0007669"/>
    <property type="project" value="InterPro"/>
</dbReference>
<keyword evidence="6 15" id="KW-0136">Cellulose degradation</keyword>
<keyword evidence="8" id="KW-1015">Disulfide bond</keyword>
<keyword evidence="11 15" id="KW-0624">Polysaccharide degradation</keyword>
<dbReference type="AlphaFoldDB" id="A0AAN8N3R2"/>
<evidence type="ECO:0000256" key="13">
    <source>
        <dbReference type="PIRSR" id="PIRSR001100-2"/>
    </source>
</evidence>
<dbReference type="EC" id="3.2.1.-" evidence="15"/>
<comment type="subcellular location">
    <subcellularLocation>
        <location evidence="1">Membrane</location>
        <topology evidence="1">Multi-pass membrane protein</topology>
    </subcellularLocation>
</comment>
<dbReference type="InterPro" id="IPR016288">
    <property type="entry name" value="Beta_cellobiohydrolase"/>
</dbReference>
<dbReference type="GO" id="GO:0030248">
    <property type="term" value="F:cellulose binding"/>
    <property type="evidence" value="ECO:0007669"/>
    <property type="project" value="InterPro"/>
</dbReference>
<dbReference type="SMART" id="SM00236">
    <property type="entry name" value="fCBD"/>
    <property type="match status" value="1"/>
</dbReference>
<dbReference type="GO" id="GO:0005576">
    <property type="term" value="C:extracellular region"/>
    <property type="evidence" value="ECO:0007669"/>
    <property type="project" value="InterPro"/>
</dbReference>
<dbReference type="PROSITE" id="PS00655">
    <property type="entry name" value="GLYCOSYL_HYDROL_F6_1"/>
    <property type="match status" value="1"/>
</dbReference>
<dbReference type="PROSITE" id="PS00562">
    <property type="entry name" value="CBM1_1"/>
    <property type="match status" value="1"/>
</dbReference>
<feature type="active site" evidence="14">
    <location>
        <position position="229"/>
    </location>
</feature>
<feature type="binding site" evidence="13">
    <location>
        <position position="324"/>
    </location>
    <ligand>
        <name>substrate</name>
    </ligand>
</feature>
<evidence type="ECO:0000256" key="1">
    <source>
        <dbReference type="ARBA" id="ARBA00004141"/>
    </source>
</evidence>
<dbReference type="Gene3D" id="3.20.20.40">
    <property type="entry name" value="1, 4-beta cellobiohydrolase"/>
    <property type="match status" value="1"/>
</dbReference>
<sequence length="501" mass="53040">MKYSYALSALALICGASAQQGLWGQCGGIGWTGPSNCVAGAVCSTLNPYYAQCLSGSGQPTTTATTTARTTTPATTPATTTRTTTPGTTTRTTTPATTTRTTTPGTTTRTTTPVTTTPATTTRTTTRATGGTGNPITISGNPFAGRKQHYNAYYSSEIYNIAVPSLVAAGKASLTAAAKAVATVPTFVWFDTIDKLSQLPGHLDDIRAKRATGEDTLGIFVVYDLPDRDCAALASNGELSIANNGVNIYKTQYIDPMVAIFKRYPDIPIALVIEPDSVANMITNMGVQKCSNAKTSYEDCINYAVKNLNLPNIAMYLDAGHAGWLGWPDNLSKSGPYYAGIYKTAGSPASFRGLATNVANYNAWSVATCPSYTQGLAACDEKRYIANFAPLLKQNGWDARFIVDQGRSGKQPTGQGQWGDWCNAIGTGFGIRPDTPTNDVNVDAFVWIKPGGECDGTSDTSAVRYDSHCGSSSSLKPAPEAGTWFQAYFEQLLVNANPSFP</sequence>
<keyword evidence="4 15" id="KW-0378">Hydrolase</keyword>
<dbReference type="InterPro" id="IPR036434">
    <property type="entry name" value="Beta_cellobiohydrolase_sf"/>
</dbReference>
<dbReference type="EMBL" id="JAVHJM010000011">
    <property type="protein sequence ID" value="KAK6502717.1"/>
    <property type="molecule type" value="Genomic_DNA"/>
</dbReference>
<proteinExistence type="inferred from homology"/>
<evidence type="ECO:0000256" key="16">
    <source>
        <dbReference type="SAM" id="MobiDB-lite"/>
    </source>
</evidence>
<dbReference type="Pfam" id="PF00734">
    <property type="entry name" value="CBM_1"/>
    <property type="match status" value="1"/>
</dbReference>
<evidence type="ECO:0000256" key="8">
    <source>
        <dbReference type="ARBA" id="ARBA00023157"/>
    </source>
</evidence>
<dbReference type="PANTHER" id="PTHR34876">
    <property type="match status" value="1"/>
</dbReference>
<organism evidence="18 19">
    <name type="scientific">Arthrobotrys conoides</name>
    <dbReference type="NCBI Taxonomy" id="74498"/>
    <lineage>
        <taxon>Eukaryota</taxon>
        <taxon>Fungi</taxon>
        <taxon>Dikarya</taxon>
        <taxon>Ascomycota</taxon>
        <taxon>Pezizomycotina</taxon>
        <taxon>Orbiliomycetes</taxon>
        <taxon>Orbiliales</taxon>
        <taxon>Orbiliaceae</taxon>
        <taxon>Arthrobotrys</taxon>
    </lineage>
</organism>
<evidence type="ECO:0000256" key="7">
    <source>
        <dbReference type="ARBA" id="ARBA00023136"/>
    </source>
</evidence>
<evidence type="ECO:0000256" key="14">
    <source>
        <dbReference type="PROSITE-ProRule" id="PRU10056"/>
    </source>
</evidence>
<evidence type="ECO:0000313" key="18">
    <source>
        <dbReference type="EMBL" id="KAK6502717.1"/>
    </source>
</evidence>
<keyword evidence="19" id="KW-1185">Reference proteome</keyword>
<keyword evidence="10 15" id="KW-0326">Glycosidase</keyword>
<evidence type="ECO:0000256" key="15">
    <source>
        <dbReference type="RuleBase" id="RU361186"/>
    </source>
</evidence>
<dbReference type="GO" id="GO:0016020">
    <property type="term" value="C:membrane"/>
    <property type="evidence" value="ECO:0007669"/>
    <property type="project" value="UniProtKB-SubCell"/>
</dbReference>
<evidence type="ECO:0000256" key="9">
    <source>
        <dbReference type="ARBA" id="ARBA00023277"/>
    </source>
</evidence>
<evidence type="ECO:0000256" key="5">
    <source>
        <dbReference type="ARBA" id="ARBA00022989"/>
    </source>
</evidence>
<dbReference type="InterPro" id="IPR001524">
    <property type="entry name" value="Glyco_hydro_6_CS"/>
</dbReference>
<evidence type="ECO:0000256" key="11">
    <source>
        <dbReference type="ARBA" id="ARBA00023326"/>
    </source>
</evidence>
<feature type="signal peptide" evidence="15">
    <location>
        <begin position="1"/>
        <end position="18"/>
    </location>
</feature>
<dbReference type="Proteomes" id="UP001307849">
    <property type="component" value="Unassembled WGS sequence"/>
</dbReference>
<dbReference type="Pfam" id="PF01341">
    <property type="entry name" value="Glyco_hydro_6"/>
    <property type="match status" value="1"/>
</dbReference>
<dbReference type="PRINTS" id="PR00733">
    <property type="entry name" value="GLHYDRLASE6"/>
</dbReference>
<feature type="binding site" evidence="13">
    <location>
        <position position="360"/>
    </location>
    <ligand>
        <name>substrate</name>
    </ligand>
</feature>
<dbReference type="SUPFAM" id="SSF57180">
    <property type="entry name" value="Cellulose-binding domain"/>
    <property type="match status" value="1"/>
</dbReference>
<dbReference type="PANTHER" id="PTHR34876:SF4">
    <property type="entry name" value="1,4-BETA-D-GLUCAN CELLOBIOHYDROLASE C-RELATED"/>
    <property type="match status" value="1"/>
</dbReference>
<keyword evidence="5" id="KW-1133">Transmembrane helix</keyword>
<evidence type="ECO:0000256" key="4">
    <source>
        <dbReference type="ARBA" id="ARBA00022801"/>
    </source>
</evidence>
<evidence type="ECO:0000313" key="19">
    <source>
        <dbReference type="Proteomes" id="UP001307849"/>
    </source>
</evidence>
<feature type="chain" id="PRO_5042668138" description="Glucanase" evidence="15">
    <location>
        <begin position="19"/>
        <end position="501"/>
    </location>
</feature>
<feature type="binding site" evidence="13">
    <location>
        <position position="191"/>
    </location>
    <ligand>
        <name>substrate</name>
    </ligand>
</feature>
<comment type="similarity">
    <text evidence="15">Belongs to the glycosyl hydrolase family 6.</text>
</comment>
<evidence type="ECO:0000256" key="2">
    <source>
        <dbReference type="ARBA" id="ARBA00022692"/>
    </source>
</evidence>
<dbReference type="InterPro" id="IPR035971">
    <property type="entry name" value="CBD_sf"/>
</dbReference>
<keyword evidence="2" id="KW-0812">Transmembrane</keyword>
<feature type="active site" description="Proton acceptor" evidence="12">
    <location>
        <position position="455"/>
    </location>
</feature>
<comment type="caution">
    <text evidence="18">The sequence shown here is derived from an EMBL/GenBank/DDBJ whole genome shotgun (WGS) entry which is preliminary data.</text>
</comment>